<proteinExistence type="inferred from homology"/>
<keyword evidence="5 10" id="KW-0863">Zinc-finger</keyword>
<dbReference type="CDD" id="cd18328">
    <property type="entry name" value="BTB_POZ_ZBTB7C_ZBTB36"/>
    <property type="match status" value="1"/>
</dbReference>
<dbReference type="Gene3D" id="3.30.70.270">
    <property type="match status" value="2"/>
</dbReference>
<evidence type="ECO:0000256" key="3">
    <source>
        <dbReference type="ARBA" id="ARBA00022723"/>
    </source>
</evidence>
<dbReference type="FunFam" id="3.30.160.60:FF:000138">
    <property type="entry name" value="Zinc finger and BTB domain containing 7C"/>
    <property type="match status" value="1"/>
</dbReference>
<keyword evidence="4" id="KW-0677">Repeat</keyword>
<keyword evidence="16" id="KW-1185">Reference proteome</keyword>
<name>A0ABC9XXR4_GRUJA</name>
<gene>
    <name evidence="15" type="ORF">GRJ2_002719400</name>
</gene>
<dbReference type="SUPFAM" id="SSF53098">
    <property type="entry name" value="Ribonuclease H-like"/>
    <property type="match status" value="1"/>
</dbReference>
<evidence type="ECO:0000256" key="11">
    <source>
        <dbReference type="SAM" id="MobiDB-lite"/>
    </source>
</evidence>
<dbReference type="EMBL" id="BAAFJT010000040">
    <property type="protein sequence ID" value="GAB0202538.1"/>
    <property type="molecule type" value="Genomic_DNA"/>
</dbReference>
<dbReference type="EC" id="3.1.26.4" evidence="2"/>
<evidence type="ECO:0000259" key="14">
    <source>
        <dbReference type="PROSITE" id="PS50878"/>
    </source>
</evidence>
<dbReference type="Pfam" id="PF17919">
    <property type="entry name" value="RT_RNaseH_2"/>
    <property type="match status" value="1"/>
</dbReference>
<dbReference type="InterPro" id="IPR036236">
    <property type="entry name" value="Znf_C2H2_sf"/>
</dbReference>
<reference evidence="15 16" key="1">
    <citation type="submission" date="2024-06" db="EMBL/GenBank/DDBJ databases">
        <title>The draft genome of Grus japonensis, version 3.</title>
        <authorList>
            <person name="Nabeshima K."/>
            <person name="Suzuki S."/>
            <person name="Onuma M."/>
        </authorList>
    </citation>
    <scope>NUCLEOTIDE SEQUENCE [LARGE SCALE GENOMIC DNA]</scope>
    <source>
        <strain evidence="15 16">451A</strain>
    </source>
</reference>
<dbReference type="FunFam" id="3.30.710.10:FF:000043">
    <property type="entry name" value="Zinc finger and BTB domain containing 7A"/>
    <property type="match status" value="1"/>
</dbReference>
<dbReference type="PROSITE" id="PS50157">
    <property type="entry name" value="ZINC_FINGER_C2H2_2"/>
    <property type="match status" value="4"/>
</dbReference>
<dbReference type="FunFam" id="3.30.160.60:FF:000115">
    <property type="entry name" value="Zinc finger and BTB domain containing 7C"/>
    <property type="match status" value="1"/>
</dbReference>
<accession>A0ABC9XXR4</accession>
<dbReference type="InterPro" id="IPR012337">
    <property type="entry name" value="RNaseH-like_sf"/>
</dbReference>
<dbReference type="FunFam" id="3.30.160.60:FF:000259">
    <property type="entry name" value="Zinc finger and BTB domain containing 7C"/>
    <property type="match status" value="1"/>
</dbReference>
<dbReference type="PROSITE" id="PS50878">
    <property type="entry name" value="RT_POL"/>
    <property type="match status" value="1"/>
</dbReference>
<comment type="similarity">
    <text evidence="1">Belongs to the beta type-B retroviral polymerase family. HERV class-II K(HML-2) pol subfamily.</text>
</comment>
<dbReference type="SMART" id="SM00225">
    <property type="entry name" value="BTB"/>
    <property type="match status" value="1"/>
</dbReference>
<dbReference type="SMART" id="SM00355">
    <property type="entry name" value="ZnF_C2H2"/>
    <property type="match status" value="4"/>
</dbReference>
<feature type="domain" description="Reverse transcriptase" evidence="14">
    <location>
        <begin position="1"/>
        <end position="133"/>
    </location>
</feature>
<evidence type="ECO:0000313" key="15">
    <source>
        <dbReference type="EMBL" id="GAB0202538.1"/>
    </source>
</evidence>
<comment type="caution">
    <text evidence="15">The sequence shown here is derived from an EMBL/GenBank/DDBJ whole genome shotgun (WGS) entry which is preliminary data.</text>
</comment>
<dbReference type="Gene3D" id="3.30.160.60">
    <property type="entry name" value="Classic Zinc Finger"/>
    <property type="match status" value="4"/>
</dbReference>
<evidence type="ECO:0000256" key="6">
    <source>
        <dbReference type="ARBA" id="ARBA00022833"/>
    </source>
</evidence>
<feature type="domain" description="C2H2-type" evidence="13">
    <location>
        <begin position="969"/>
        <end position="1004"/>
    </location>
</feature>
<dbReference type="Pfam" id="PF00078">
    <property type="entry name" value="RVT_1"/>
    <property type="match status" value="1"/>
</dbReference>
<dbReference type="SUPFAM" id="SSF56672">
    <property type="entry name" value="DNA/RNA polymerases"/>
    <property type="match status" value="1"/>
</dbReference>
<evidence type="ECO:0000256" key="4">
    <source>
        <dbReference type="ARBA" id="ARBA00022737"/>
    </source>
</evidence>
<feature type="region of interest" description="Disordered" evidence="11">
    <location>
        <begin position="659"/>
        <end position="721"/>
    </location>
</feature>
<dbReference type="AlphaFoldDB" id="A0ABC9XXR4"/>
<evidence type="ECO:0000256" key="1">
    <source>
        <dbReference type="ARBA" id="ARBA00010879"/>
    </source>
</evidence>
<dbReference type="InterPro" id="IPR011333">
    <property type="entry name" value="SKP1/BTB/POZ_sf"/>
</dbReference>
<dbReference type="PANTHER" id="PTHR46105">
    <property type="entry name" value="AGAP004733-PA"/>
    <property type="match status" value="1"/>
</dbReference>
<dbReference type="Proteomes" id="UP001623348">
    <property type="component" value="Unassembled WGS sequence"/>
</dbReference>
<dbReference type="Pfam" id="PF00651">
    <property type="entry name" value="BTB"/>
    <property type="match status" value="1"/>
</dbReference>
<dbReference type="Pfam" id="PF00096">
    <property type="entry name" value="zf-C2H2"/>
    <property type="match status" value="2"/>
</dbReference>
<dbReference type="InterPro" id="IPR041577">
    <property type="entry name" value="RT_RNaseH_2"/>
</dbReference>
<dbReference type="PANTHER" id="PTHR46105:SF7">
    <property type="entry name" value="ZINC FINGER AND BTB DOMAIN-CONTAINING PROTEIN 7C"/>
    <property type="match status" value="1"/>
</dbReference>
<dbReference type="PROSITE" id="PS00028">
    <property type="entry name" value="ZINC_FINGER_C2H2_1"/>
    <property type="match status" value="3"/>
</dbReference>
<dbReference type="InterPro" id="IPR043128">
    <property type="entry name" value="Rev_trsase/Diguanyl_cyclase"/>
</dbReference>
<feature type="domain" description="C2H2-type" evidence="13">
    <location>
        <begin position="885"/>
        <end position="912"/>
    </location>
</feature>
<dbReference type="InterPro" id="IPR000210">
    <property type="entry name" value="BTB/POZ_dom"/>
</dbReference>
<dbReference type="InterPro" id="IPR002156">
    <property type="entry name" value="RNaseH_domain"/>
</dbReference>
<keyword evidence="6" id="KW-0862">Zinc</keyword>
<dbReference type="InterPro" id="IPR043502">
    <property type="entry name" value="DNA/RNA_pol_sf"/>
</dbReference>
<evidence type="ECO:0000256" key="10">
    <source>
        <dbReference type="PROSITE-ProRule" id="PRU00042"/>
    </source>
</evidence>
<dbReference type="PROSITE" id="PS50097">
    <property type="entry name" value="BTB"/>
    <property type="match status" value="1"/>
</dbReference>
<evidence type="ECO:0000313" key="16">
    <source>
        <dbReference type="Proteomes" id="UP001623348"/>
    </source>
</evidence>
<feature type="domain" description="C2H2-type" evidence="13">
    <location>
        <begin position="913"/>
        <end position="940"/>
    </location>
</feature>
<keyword evidence="3" id="KW-0479">Metal-binding</keyword>
<organism evidence="15 16">
    <name type="scientific">Grus japonensis</name>
    <name type="common">Japanese crane</name>
    <name type="synonym">Red-crowned crane</name>
    <dbReference type="NCBI Taxonomy" id="30415"/>
    <lineage>
        <taxon>Eukaryota</taxon>
        <taxon>Metazoa</taxon>
        <taxon>Chordata</taxon>
        <taxon>Craniata</taxon>
        <taxon>Vertebrata</taxon>
        <taxon>Euteleostomi</taxon>
        <taxon>Archelosauria</taxon>
        <taxon>Archosauria</taxon>
        <taxon>Dinosauria</taxon>
        <taxon>Saurischia</taxon>
        <taxon>Theropoda</taxon>
        <taxon>Coelurosauria</taxon>
        <taxon>Aves</taxon>
        <taxon>Neognathae</taxon>
        <taxon>Neoaves</taxon>
        <taxon>Gruiformes</taxon>
        <taxon>Gruidae</taxon>
        <taxon>Grus</taxon>
    </lineage>
</organism>
<dbReference type="Gene3D" id="3.30.420.10">
    <property type="entry name" value="Ribonuclease H-like superfamily/Ribonuclease H"/>
    <property type="match status" value="1"/>
</dbReference>
<evidence type="ECO:0000259" key="12">
    <source>
        <dbReference type="PROSITE" id="PS50097"/>
    </source>
</evidence>
<dbReference type="InterPro" id="IPR050457">
    <property type="entry name" value="ZnFinger_BTB_dom_contain"/>
</dbReference>
<dbReference type="Gene3D" id="3.30.710.10">
    <property type="entry name" value="Potassium Channel Kv1.1, Chain A"/>
    <property type="match status" value="1"/>
</dbReference>
<evidence type="ECO:0000256" key="2">
    <source>
        <dbReference type="ARBA" id="ARBA00012180"/>
    </source>
</evidence>
<evidence type="ECO:0000256" key="5">
    <source>
        <dbReference type="ARBA" id="ARBA00022771"/>
    </source>
</evidence>
<dbReference type="Gene3D" id="3.10.10.10">
    <property type="entry name" value="HIV Type 1 Reverse Transcriptase, subunit A, domain 1"/>
    <property type="match status" value="1"/>
</dbReference>
<dbReference type="Pfam" id="PF00075">
    <property type="entry name" value="RNase_H"/>
    <property type="match status" value="1"/>
</dbReference>
<dbReference type="InterPro" id="IPR013087">
    <property type="entry name" value="Znf_C2H2_type"/>
</dbReference>
<dbReference type="FunFam" id="3.30.160.60:FF:000572">
    <property type="entry name" value="Zinc finger and BTB domain containing 7C"/>
    <property type="match status" value="1"/>
</dbReference>
<feature type="compositionally biased region" description="Acidic residues" evidence="11">
    <location>
        <begin position="662"/>
        <end position="695"/>
    </location>
</feature>
<evidence type="ECO:0000259" key="13">
    <source>
        <dbReference type="PROSITE" id="PS50157"/>
    </source>
</evidence>
<evidence type="ECO:0000256" key="9">
    <source>
        <dbReference type="ARBA" id="ARBA00081530"/>
    </source>
</evidence>
<dbReference type="GO" id="GO:0008270">
    <property type="term" value="F:zinc ion binding"/>
    <property type="evidence" value="ECO:0007669"/>
    <property type="project" value="UniProtKB-KW"/>
</dbReference>
<evidence type="ECO:0000256" key="7">
    <source>
        <dbReference type="ARBA" id="ARBA00059598"/>
    </source>
</evidence>
<sequence>MLELQYELESKAAKWYATTDIANAFFSIPLAAEYRPQFASTWRGVQYTWNRLPQGWKHSPTICHGLIQTALEKGGAPEHLEYIDDIIVWGNKAEEVFEKGERVIQILLKAGFAIKKSKVKGPAQEIQFLGIKWQDGRRHVPMDVVNKIATVSPPANKKETQAFLGLVGFWRMHIPGYSQLVSPLYRVTQKKNYFEWGLEQQQAFEHIKQEIARAVALGPVWTGPAVQNVLSTAAGEHGLTWSLWQKTAGEPRGRPLGFWSRGYRGSAAHYTPTEKEILAAYEGIRAASEVVGTEASLLLAPRLPVLRWMFKGNIPSTHHATSATWSKWVALITQRARLGKPNHPGILEEVMDWPEGRDFGALPEEVACAQEAPPYNELSEDERRYALFTDGSCRVVGNHRKWKAAVWSPTRQVIEATEGEGESSQFAEVKAIQLALKIAEQEKWPVLYLYTDSWMVANALWGVATAVEEDRLAAQGQTHLGCCIVAGHRCPGRKHGCEGGALLAGEGVCQMHRAFDTMLTSPNRALNENMANGIEDLIGIPFPNHSSEVLCGLNEQRHDGLLCDVILIVQDQEYRTHRSVLAACSKYFKKLFTTGTLTDQPYVYEIDFVKPEALSAILEFAYTSTLTITTSNVKHILSAAKMLEIQCIINVCLEIMEPDRVAEEEDDKEDEDDDEDEDEDEEEEEEEEEEVEDFVNQENLTDVQEVSCHQSPSKSDLTEEAYTEAPKDFPNHYPANNSSGHLGVIRDFSIESLLRENLYPKANIPERRPALSPFAPSFFPHLWNSNFSSFSQLEEPQVDNGPLDLVINKRKIKEEEEKEDLPPPPFPNDFFKDMFTNTPAAPLGHIKAETDYSAYLNFLSATQFGGVFPPWPLEEERKMKPKASQQCPICNKVIMGAGKLPRHMRTHTGEKPYMCNICEVRFTRQDKLKIHMRKHTGERPYLCIHCNAKFVHNYDLKNHMRIHTGVRPYQCEFCYKSFTRSDHLHRHIKRQSCRIARPRRGRKPAAWRAAGLLFAPGGPPVDKSFMMPPTLEEMSGHLGGAAMCLPGPSPKHFLSGAKTAFSLQELESQFEETQMKLFRRAQLDMERNAGIFAFALGHNENLAAQPFFPLPDPWSTGFSGLAGLGHVAPISEASN</sequence>
<dbReference type="SUPFAM" id="SSF57667">
    <property type="entry name" value="beta-beta-alpha zinc fingers"/>
    <property type="match status" value="2"/>
</dbReference>
<comment type="function">
    <text evidence="7">May be a tumor suppressor gene.</text>
</comment>
<protein>
    <recommendedName>
        <fullName evidence="8">Zinc finger and BTB domain-containing protein 7C</fullName>
        <ecNumber evidence="2">3.1.26.4</ecNumber>
    </recommendedName>
    <alternativeName>
        <fullName evidence="9">Zinc finger and BTB domain-containing protein 36</fullName>
    </alternativeName>
</protein>
<dbReference type="InterPro" id="IPR036397">
    <property type="entry name" value="RNaseH_sf"/>
</dbReference>
<feature type="compositionally biased region" description="Polar residues" evidence="11">
    <location>
        <begin position="696"/>
        <end position="715"/>
    </location>
</feature>
<feature type="domain" description="C2H2-type" evidence="13">
    <location>
        <begin position="941"/>
        <end position="968"/>
    </location>
</feature>
<dbReference type="InterPro" id="IPR000477">
    <property type="entry name" value="RT_dom"/>
</dbReference>
<feature type="domain" description="BTB" evidence="12">
    <location>
        <begin position="563"/>
        <end position="630"/>
    </location>
</feature>
<evidence type="ECO:0000256" key="8">
    <source>
        <dbReference type="ARBA" id="ARBA00070667"/>
    </source>
</evidence>
<dbReference type="SUPFAM" id="SSF54695">
    <property type="entry name" value="POZ domain"/>
    <property type="match status" value="1"/>
</dbReference>
<dbReference type="GO" id="GO:0004523">
    <property type="term" value="F:RNA-DNA hybrid ribonuclease activity"/>
    <property type="evidence" value="ECO:0007669"/>
    <property type="project" value="UniProtKB-EC"/>
</dbReference>
<dbReference type="GO" id="GO:0006259">
    <property type="term" value="P:DNA metabolic process"/>
    <property type="evidence" value="ECO:0007669"/>
    <property type="project" value="UniProtKB-ARBA"/>
</dbReference>